<name>A0A0F6W5F1_9BACT</name>
<dbReference type="RefSeq" id="WP_157069361.1">
    <property type="nucleotide sequence ID" value="NZ_CP011125.1"/>
</dbReference>
<protein>
    <submittedName>
        <fullName evidence="2">Uncharacterized protein</fullName>
    </submittedName>
</protein>
<evidence type="ECO:0000313" key="3">
    <source>
        <dbReference type="Proteomes" id="UP000034883"/>
    </source>
</evidence>
<proteinExistence type="predicted"/>
<keyword evidence="1" id="KW-1133">Transmembrane helix</keyword>
<keyword evidence="1" id="KW-0472">Membrane</keyword>
<dbReference type="KEGG" id="samy:DB32_005041"/>
<feature type="transmembrane region" description="Helical" evidence="1">
    <location>
        <begin position="69"/>
        <end position="87"/>
    </location>
</feature>
<reference evidence="2 3" key="1">
    <citation type="submission" date="2015-03" db="EMBL/GenBank/DDBJ databases">
        <title>Genome assembly of Sandaracinus amylolyticus DSM 53668.</title>
        <authorList>
            <person name="Sharma G."/>
            <person name="Subramanian S."/>
        </authorList>
    </citation>
    <scope>NUCLEOTIDE SEQUENCE [LARGE SCALE GENOMIC DNA]</scope>
    <source>
        <strain evidence="2 3">DSM 53668</strain>
    </source>
</reference>
<evidence type="ECO:0000313" key="2">
    <source>
        <dbReference type="EMBL" id="AKF07892.1"/>
    </source>
</evidence>
<organism evidence="2 3">
    <name type="scientific">Sandaracinus amylolyticus</name>
    <dbReference type="NCBI Taxonomy" id="927083"/>
    <lineage>
        <taxon>Bacteria</taxon>
        <taxon>Pseudomonadati</taxon>
        <taxon>Myxococcota</taxon>
        <taxon>Polyangia</taxon>
        <taxon>Polyangiales</taxon>
        <taxon>Sandaracinaceae</taxon>
        <taxon>Sandaracinus</taxon>
    </lineage>
</organism>
<keyword evidence="1" id="KW-0812">Transmembrane</keyword>
<dbReference type="Proteomes" id="UP000034883">
    <property type="component" value="Chromosome"/>
</dbReference>
<dbReference type="AlphaFoldDB" id="A0A0F6W5F1"/>
<evidence type="ECO:0000256" key="1">
    <source>
        <dbReference type="SAM" id="Phobius"/>
    </source>
</evidence>
<gene>
    <name evidence="2" type="ORF">DB32_005041</name>
</gene>
<dbReference type="EMBL" id="CP011125">
    <property type="protein sequence ID" value="AKF07892.1"/>
    <property type="molecule type" value="Genomic_DNA"/>
</dbReference>
<keyword evidence="3" id="KW-1185">Reference proteome</keyword>
<accession>A0A0F6W5F1</accession>
<feature type="transmembrane region" description="Helical" evidence="1">
    <location>
        <begin position="93"/>
        <end position="115"/>
    </location>
</feature>
<sequence>MRDVVMLQEHDGFDAPGGSVRCDICGAPGERNAFLVRVRVPGGKVDVQATHCDACDVYFRVRRARRLQAIAVTVLAAMLFAPIAGLASGAFGAAAPIVSAVLVIALIVTAIARAATWHDRLRERMGTGLLDDLARGVPEVQGALGWRDVQLFASIPRDATPKTTLRAVRQRAERTRTLPN</sequence>